<keyword evidence="10" id="KW-0333">Golgi apparatus</keyword>
<proteinExistence type="predicted"/>
<sequence>MTVAVVLLAHDKPNLLRRLVGALDGLPIFLHVDAGVPQQMHDELTGALPERVRLLPRVSSGWATFGLVEAELAGYRAACATTDAQHVVMMTGADYPLVHVEGLVERLARARGRSWARMRRLPIRHWGPMGGYDRFVFGNRVRDRKRVWSLIPRRWPKGIRPAGGSQLKILARHHAELILEIVDSRPDLVDYFRTTWIPDETMIPSLLASPAFGARWDSSHLPGAAWYIDWGKQPSPNPRWLDEADLPALRAARTREVSPVLFARKFREDSTALLDRIEQDLWPLP</sequence>
<keyword evidence="16" id="KW-1185">Reference proteome</keyword>
<evidence type="ECO:0000256" key="14">
    <source>
        <dbReference type="ARBA" id="ARBA00042865"/>
    </source>
</evidence>
<dbReference type="GO" id="GO:0015012">
    <property type="term" value="P:heparan sulfate proteoglycan biosynthetic process"/>
    <property type="evidence" value="ECO:0007669"/>
    <property type="project" value="TreeGrafter"/>
</dbReference>
<evidence type="ECO:0000256" key="9">
    <source>
        <dbReference type="ARBA" id="ARBA00022989"/>
    </source>
</evidence>
<keyword evidence="8" id="KW-0735">Signal-anchor</keyword>
<evidence type="ECO:0000256" key="6">
    <source>
        <dbReference type="ARBA" id="ARBA00022723"/>
    </source>
</evidence>
<evidence type="ECO:0000313" key="16">
    <source>
        <dbReference type="Proteomes" id="UP000273044"/>
    </source>
</evidence>
<evidence type="ECO:0000256" key="7">
    <source>
        <dbReference type="ARBA" id="ARBA00022824"/>
    </source>
</evidence>
<keyword evidence="13" id="KW-0325">Glycoprotein</keyword>
<evidence type="ECO:0000256" key="3">
    <source>
        <dbReference type="ARBA" id="ARBA00022676"/>
    </source>
</evidence>
<gene>
    <name evidence="15" type="ORF">NCTC12967_02914</name>
</gene>
<keyword evidence="9" id="KW-1133">Transmembrane helix</keyword>
<dbReference type="PANTHER" id="PTHR46025:SF3">
    <property type="entry name" value="XYLOSYLTRANSFERASE OXT"/>
    <property type="match status" value="1"/>
</dbReference>
<accession>A0A448N2F5</accession>
<keyword evidence="3" id="KW-0328">Glycosyltransferase</keyword>
<dbReference type="RefSeq" id="WP_061787524.1">
    <property type="nucleotide sequence ID" value="NZ_LR134406.1"/>
</dbReference>
<dbReference type="GO" id="GO:0046872">
    <property type="term" value="F:metal ion binding"/>
    <property type="evidence" value="ECO:0007669"/>
    <property type="project" value="UniProtKB-KW"/>
</dbReference>
<evidence type="ECO:0000256" key="4">
    <source>
        <dbReference type="ARBA" id="ARBA00022679"/>
    </source>
</evidence>
<keyword evidence="12" id="KW-1015">Disulfide bond</keyword>
<evidence type="ECO:0000256" key="10">
    <source>
        <dbReference type="ARBA" id="ARBA00023034"/>
    </source>
</evidence>
<dbReference type="Pfam" id="PF02485">
    <property type="entry name" value="Branch"/>
    <property type="match status" value="1"/>
</dbReference>
<comment type="subcellular location">
    <subcellularLocation>
        <location evidence="2">Endoplasmic reticulum membrane</location>
        <topology evidence="2">Single-pass type II membrane protein</topology>
    </subcellularLocation>
    <subcellularLocation>
        <location evidence="1">Golgi apparatus membrane</location>
        <topology evidence="1">Single-pass type II membrane protein</topology>
    </subcellularLocation>
</comment>
<evidence type="ECO:0000256" key="2">
    <source>
        <dbReference type="ARBA" id="ARBA00004648"/>
    </source>
</evidence>
<evidence type="ECO:0000256" key="1">
    <source>
        <dbReference type="ARBA" id="ARBA00004323"/>
    </source>
</evidence>
<keyword evidence="7" id="KW-0256">Endoplasmic reticulum</keyword>
<dbReference type="InterPro" id="IPR003406">
    <property type="entry name" value="Glyco_trans_14"/>
</dbReference>
<keyword evidence="4" id="KW-0808">Transferase</keyword>
<organism evidence="15 16">
    <name type="scientific">Arachnia propionica</name>
    <dbReference type="NCBI Taxonomy" id="1750"/>
    <lineage>
        <taxon>Bacteria</taxon>
        <taxon>Bacillati</taxon>
        <taxon>Actinomycetota</taxon>
        <taxon>Actinomycetes</taxon>
        <taxon>Propionibacteriales</taxon>
        <taxon>Propionibacteriaceae</taxon>
        <taxon>Arachnia</taxon>
    </lineage>
</organism>
<dbReference type="EMBL" id="LR134406">
    <property type="protein sequence ID" value="VEH71588.1"/>
    <property type="molecule type" value="Genomic_DNA"/>
</dbReference>
<dbReference type="GO" id="GO:0050650">
    <property type="term" value="P:chondroitin sulfate proteoglycan biosynthetic process"/>
    <property type="evidence" value="ECO:0007669"/>
    <property type="project" value="TreeGrafter"/>
</dbReference>
<name>A0A448N2F5_9ACTN</name>
<protein>
    <recommendedName>
        <fullName evidence="14">Peptide O-xylosyltransferase</fullName>
    </recommendedName>
</protein>
<dbReference type="GO" id="GO:0030158">
    <property type="term" value="F:protein xylosyltransferase activity"/>
    <property type="evidence" value="ECO:0007669"/>
    <property type="project" value="InterPro"/>
</dbReference>
<reference evidence="15 16" key="1">
    <citation type="submission" date="2018-12" db="EMBL/GenBank/DDBJ databases">
        <authorList>
            <consortium name="Pathogen Informatics"/>
        </authorList>
    </citation>
    <scope>NUCLEOTIDE SEQUENCE [LARGE SCALE GENOMIC DNA]</scope>
    <source>
        <strain evidence="15 16">NCTC12967</strain>
    </source>
</reference>
<keyword evidence="6" id="KW-0479">Metal-binding</keyword>
<dbReference type="AlphaFoldDB" id="A0A448N2F5"/>
<evidence type="ECO:0000313" key="15">
    <source>
        <dbReference type="EMBL" id="VEH71588.1"/>
    </source>
</evidence>
<dbReference type="InterPro" id="IPR043538">
    <property type="entry name" value="XYLT"/>
</dbReference>
<dbReference type="Proteomes" id="UP000273044">
    <property type="component" value="Chromosome"/>
</dbReference>
<dbReference type="GeneID" id="64408321"/>
<keyword evidence="11" id="KW-0472">Membrane</keyword>
<evidence type="ECO:0000256" key="5">
    <source>
        <dbReference type="ARBA" id="ARBA00022692"/>
    </source>
</evidence>
<evidence type="ECO:0000256" key="11">
    <source>
        <dbReference type="ARBA" id="ARBA00023136"/>
    </source>
</evidence>
<evidence type="ECO:0000256" key="8">
    <source>
        <dbReference type="ARBA" id="ARBA00022968"/>
    </source>
</evidence>
<evidence type="ECO:0000256" key="13">
    <source>
        <dbReference type="ARBA" id="ARBA00023180"/>
    </source>
</evidence>
<keyword evidence="5" id="KW-0812">Transmembrane</keyword>
<dbReference type="GO" id="GO:0016020">
    <property type="term" value="C:membrane"/>
    <property type="evidence" value="ECO:0007669"/>
    <property type="project" value="InterPro"/>
</dbReference>
<dbReference type="PANTHER" id="PTHR46025">
    <property type="entry name" value="XYLOSYLTRANSFERASE OXT"/>
    <property type="match status" value="1"/>
</dbReference>
<evidence type="ECO:0000256" key="12">
    <source>
        <dbReference type="ARBA" id="ARBA00023157"/>
    </source>
</evidence>